<evidence type="ECO:0000256" key="2">
    <source>
        <dbReference type="ARBA" id="ARBA00022679"/>
    </source>
</evidence>
<dbReference type="InterPro" id="IPR040758">
    <property type="entry name" value="PrmC_N"/>
</dbReference>
<dbReference type="AlphaFoldDB" id="A0A2N9KFB2"/>
<dbReference type="Gene3D" id="3.40.50.150">
    <property type="entry name" value="Vaccinia Virus protein VP39"/>
    <property type="match status" value="1"/>
</dbReference>
<evidence type="ECO:0000313" key="10">
    <source>
        <dbReference type="Proteomes" id="UP000237923"/>
    </source>
</evidence>
<dbReference type="CDD" id="cd02440">
    <property type="entry name" value="AdoMet_MTases"/>
    <property type="match status" value="1"/>
</dbReference>
<dbReference type="Pfam" id="PF05175">
    <property type="entry name" value="MTS"/>
    <property type="match status" value="1"/>
</dbReference>
<accession>A0A2N9KFB2</accession>
<dbReference type="EC" id="2.1.1.297" evidence="5"/>
<evidence type="ECO:0000313" key="8">
    <source>
        <dbReference type="EMBL" id="SPD94110.1"/>
    </source>
</evidence>
<dbReference type="PANTHER" id="PTHR18895">
    <property type="entry name" value="HEMK METHYLTRANSFERASE"/>
    <property type="match status" value="1"/>
</dbReference>
<dbReference type="Pfam" id="PF17827">
    <property type="entry name" value="PrmC_N"/>
    <property type="match status" value="1"/>
</dbReference>
<organism evidence="9 10">
    <name type="scientific">Leuconostoc suionicum</name>
    <dbReference type="NCBI Taxonomy" id="1511761"/>
    <lineage>
        <taxon>Bacteria</taxon>
        <taxon>Bacillati</taxon>
        <taxon>Bacillota</taxon>
        <taxon>Bacilli</taxon>
        <taxon>Lactobacillales</taxon>
        <taxon>Lactobacillaceae</taxon>
        <taxon>Leuconostoc</taxon>
    </lineage>
</organism>
<dbReference type="InterPro" id="IPR050320">
    <property type="entry name" value="N5-glutamine_MTase"/>
</dbReference>
<dbReference type="GO" id="GO:0102559">
    <property type="term" value="F:peptide chain release factor N(5)-glutamine methyltransferase activity"/>
    <property type="evidence" value="ECO:0007669"/>
    <property type="project" value="UniProtKB-EC"/>
</dbReference>
<dbReference type="InterPro" id="IPR019874">
    <property type="entry name" value="RF_methyltr_PrmC"/>
</dbReference>
<evidence type="ECO:0000259" key="7">
    <source>
        <dbReference type="Pfam" id="PF17827"/>
    </source>
</evidence>
<feature type="domain" description="Methyltransferase small" evidence="6">
    <location>
        <begin position="162"/>
        <end position="244"/>
    </location>
</feature>
<keyword evidence="11" id="KW-1185">Reference proteome</keyword>
<evidence type="ECO:0000256" key="4">
    <source>
        <dbReference type="ARBA" id="ARBA00048391"/>
    </source>
</evidence>
<comment type="similarity">
    <text evidence="5">Belongs to the protein N5-glutamine methyltransferase family. PrmC subfamily.</text>
</comment>
<dbReference type="NCBIfam" id="TIGR03534">
    <property type="entry name" value="RF_mod_PrmC"/>
    <property type="match status" value="1"/>
</dbReference>
<dbReference type="GeneID" id="99674841"/>
<dbReference type="HAMAP" id="MF_02126">
    <property type="entry name" value="RF_methyltr_PrmC"/>
    <property type="match status" value="1"/>
</dbReference>
<dbReference type="NCBIfam" id="TIGR00536">
    <property type="entry name" value="hemK_fam"/>
    <property type="match status" value="1"/>
</dbReference>
<dbReference type="Proteomes" id="UP000237923">
    <property type="component" value="Unassembled WGS sequence"/>
</dbReference>
<reference evidence="8 11" key="2">
    <citation type="submission" date="2018-02" db="EMBL/GenBank/DDBJ databases">
        <authorList>
            <person name="Rodrigo-Torres L."/>
            <person name="Arahal R. D."/>
            <person name="Lucena T."/>
        </authorList>
    </citation>
    <scope>NUCLEOTIDE SEQUENCE [LARGE SCALE GENOMIC DNA]</scope>
    <source>
        <strain evidence="8 11">CECT 8486</strain>
    </source>
</reference>
<gene>
    <name evidence="5 9" type="primary">prmC</name>
    <name evidence="8" type="ORF">LES8486_01560</name>
    <name evidence="9" type="ORF">LES9216_01707</name>
</gene>
<name>A0A2N9KFB2_9LACO</name>
<evidence type="ECO:0000256" key="1">
    <source>
        <dbReference type="ARBA" id="ARBA00022603"/>
    </source>
</evidence>
<dbReference type="InterPro" id="IPR002052">
    <property type="entry name" value="DNA_methylase_N6_adenine_CS"/>
</dbReference>
<feature type="binding site" evidence="5">
    <location>
        <position position="193"/>
    </location>
    <ligand>
        <name>S-adenosyl-L-methionine</name>
        <dbReference type="ChEBI" id="CHEBI:59789"/>
    </ligand>
</feature>
<dbReference type="EMBL" id="OKQU01000003">
    <property type="protein sequence ID" value="SPE09537.1"/>
    <property type="molecule type" value="Genomic_DNA"/>
</dbReference>
<dbReference type="PROSITE" id="PS00092">
    <property type="entry name" value="N6_MTASE"/>
    <property type="match status" value="1"/>
</dbReference>
<proteinExistence type="inferred from homology"/>
<evidence type="ECO:0000259" key="6">
    <source>
        <dbReference type="Pfam" id="PF05175"/>
    </source>
</evidence>
<dbReference type="EMBL" id="OKQR01000003">
    <property type="protein sequence ID" value="SPD94110.1"/>
    <property type="molecule type" value="Genomic_DNA"/>
</dbReference>
<keyword evidence="1 5" id="KW-0489">Methyltransferase</keyword>
<sequence length="330" mass="36889">MTGKHFETPDQFKKSKSDSKVLSSKLNTPKWFEWDDIQKPVNSATVKISLLEAKKWALLELTSVGMPAEDAKDNIDFLLSGALNVNYGMLRANMSRQMPAALAALWPTWVSELVKNKPPQYILGHAPFYGREFMVDERVLIPRPETEQLVEWILKDAGNAKHPVSVLDIGTGSGAIIETLMLENQRVKGFAADISQDALTVAEMNAQRFNLSHLHFVESDVFSALSGLKFDLIVSNPPYISNSDEDEMDDSVLTFEPHTALFAENDGLAIYEKLARGLDAHLTEHGRAYFEIGYKQGKAVQQLLQAALPKAKITLRQDFAGLDRMIRVEK</sequence>
<evidence type="ECO:0000256" key="5">
    <source>
        <dbReference type="HAMAP-Rule" id="MF_02126"/>
    </source>
</evidence>
<feature type="domain" description="Release factor glutamine methyltransferase N-terminal" evidence="7">
    <location>
        <begin position="52"/>
        <end position="124"/>
    </location>
</feature>
<dbReference type="InterPro" id="IPR029063">
    <property type="entry name" value="SAM-dependent_MTases_sf"/>
</dbReference>
<evidence type="ECO:0000313" key="11">
    <source>
        <dbReference type="Proteomes" id="UP000239237"/>
    </source>
</evidence>
<dbReference type="PANTHER" id="PTHR18895:SF74">
    <property type="entry name" value="MTRF1L RELEASE FACTOR GLUTAMINE METHYLTRANSFERASE"/>
    <property type="match status" value="1"/>
</dbReference>
<comment type="caution">
    <text evidence="5">Lacks conserved residue(s) required for the propagation of feature annotation.</text>
</comment>
<protein>
    <recommendedName>
        <fullName evidence="5">Release factor glutamine methyltransferase</fullName>
        <shortName evidence="5">RF MTase</shortName>
        <ecNumber evidence="5">2.1.1.297</ecNumber>
    </recommendedName>
    <alternativeName>
        <fullName evidence="5">N5-glutamine methyltransferase PrmC</fullName>
    </alternativeName>
    <alternativeName>
        <fullName evidence="5">Protein-(glutamine-N5) MTase PrmC</fullName>
    </alternativeName>
    <alternativeName>
        <fullName evidence="5">Protein-glutamine N-methyltransferase PrmC</fullName>
    </alternativeName>
</protein>
<feature type="binding site" evidence="5">
    <location>
        <begin position="236"/>
        <end position="239"/>
    </location>
    <ligand>
        <name>substrate</name>
    </ligand>
</feature>
<comment type="function">
    <text evidence="5">Methylates the class 1 translation termination release factors RF1/PrfA and RF2/PrfB on the glutamine residue of the universally conserved GGQ motif.</text>
</comment>
<keyword evidence="2 5" id="KW-0808">Transferase</keyword>
<feature type="binding site" evidence="5">
    <location>
        <position position="236"/>
    </location>
    <ligand>
        <name>S-adenosyl-L-methionine</name>
        <dbReference type="ChEBI" id="CHEBI:59789"/>
    </ligand>
</feature>
<dbReference type="Proteomes" id="UP000239237">
    <property type="component" value="Unassembled WGS sequence"/>
</dbReference>
<evidence type="ECO:0000256" key="3">
    <source>
        <dbReference type="ARBA" id="ARBA00022691"/>
    </source>
</evidence>
<dbReference type="InterPro" id="IPR004556">
    <property type="entry name" value="HemK-like"/>
</dbReference>
<dbReference type="InterPro" id="IPR007848">
    <property type="entry name" value="Small_mtfrase_dom"/>
</dbReference>
<reference evidence="9 10" key="1">
    <citation type="submission" date="2018-02" db="EMBL/GenBank/DDBJ databases">
        <authorList>
            <person name="Cohen D.B."/>
            <person name="Kent A.D."/>
        </authorList>
    </citation>
    <scope>NUCLEOTIDE SEQUENCE [LARGE SCALE GENOMIC DNA]</scope>
    <source>
        <strain evidence="9 10">CECT 9216</strain>
    </source>
</reference>
<dbReference type="GO" id="GO:0003676">
    <property type="term" value="F:nucleic acid binding"/>
    <property type="evidence" value="ECO:0007669"/>
    <property type="project" value="InterPro"/>
</dbReference>
<dbReference type="Gene3D" id="1.10.8.10">
    <property type="entry name" value="DNA helicase RuvA subunit, C-terminal domain"/>
    <property type="match status" value="1"/>
</dbReference>
<dbReference type="SUPFAM" id="SSF53335">
    <property type="entry name" value="S-adenosyl-L-methionine-dependent methyltransferases"/>
    <property type="match status" value="1"/>
</dbReference>
<dbReference type="GO" id="GO:0032259">
    <property type="term" value="P:methylation"/>
    <property type="evidence" value="ECO:0007669"/>
    <property type="project" value="UniProtKB-KW"/>
</dbReference>
<evidence type="ECO:0000313" key="9">
    <source>
        <dbReference type="EMBL" id="SPE09537.1"/>
    </source>
</evidence>
<keyword evidence="3 5" id="KW-0949">S-adenosyl-L-methionine</keyword>
<dbReference type="RefSeq" id="WP_072614204.1">
    <property type="nucleotide sequence ID" value="NZ_AP017935.1"/>
</dbReference>
<dbReference type="KEGG" id="lsu:A6B45_08535"/>
<comment type="catalytic activity">
    <reaction evidence="4 5">
        <text>L-glutaminyl-[peptide chain release factor] + S-adenosyl-L-methionine = N(5)-methyl-L-glutaminyl-[peptide chain release factor] + S-adenosyl-L-homocysteine + H(+)</text>
        <dbReference type="Rhea" id="RHEA:42896"/>
        <dbReference type="Rhea" id="RHEA-COMP:10271"/>
        <dbReference type="Rhea" id="RHEA-COMP:10272"/>
        <dbReference type="ChEBI" id="CHEBI:15378"/>
        <dbReference type="ChEBI" id="CHEBI:30011"/>
        <dbReference type="ChEBI" id="CHEBI:57856"/>
        <dbReference type="ChEBI" id="CHEBI:59789"/>
        <dbReference type="ChEBI" id="CHEBI:61891"/>
        <dbReference type="EC" id="2.1.1.297"/>
    </reaction>
</comment>
<feature type="binding site" evidence="5">
    <location>
        <begin position="170"/>
        <end position="174"/>
    </location>
    <ligand>
        <name>S-adenosyl-L-methionine</name>
        <dbReference type="ChEBI" id="CHEBI:59789"/>
    </ligand>
</feature>